<proteinExistence type="predicted"/>
<dbReference type="VEuPathDB" id="FungiDB:BD410DRAFT_893035"/>
<dbReference type="GO" id="GO:0045290">
    <property type="term" value="F:D-arabinose 1-dehydrogenase [NAD(P)+] activity"/>
    <property type="evidence" value="ECO:0007669"/>
    <property type="project" value="TreeGrafter"/>
</dbReference>
<feature type="domain" description="NADP-dependent oxidoreductase" evidence="2">
    <location>
        <begin position="125"/>
        <end position="453"/>
    </location>
</feature>
<dbReference type="InterPro" id="IPR020471">
    <property type="entry name" value="AKR"/>
</dbReference>
<keyword evidence="1" id="KW-0812">Transmembrane</keyword>
<dbReference type="Gene3D" id="3.20.20.100">
    <property type="entry name" value="NADP-dependent oxidoreductase domain"/>
    <property type="match status" value="1"/>
</dbReference>
<evidence type="ECO:0000313" key="3">
    <source>
        <dbReference type="EMBL" id="TDL29804.1"/>
    </source>
</evidence>
<accession>A0A4R5XF77</accession>
<feature type="transmembrane region" description="Helical" evidence="1">
    <location>
        <begin position="12"/>
        <end position="36"/>
    </location>
</feature>
<evidence type="ECO:0000259" key="2">
    <source>
        <dbReference type="Pfam" id="PF00248"/>
    </source>
</evidence>
<keyword evidence="1" id="KW-1133">Transmembrane helix</keyword>
<dbReference type="EMBL" id="ML170156">
    <property type="protein sequence ID" value="TDL29804.1"/>
    <property type="molecule type" value="Genomic_DNA"/>
</dbReference>
<dbReference type="InterPro" id="IPR010530">
    <property type="entry name" value="B12D"/>
</dbReference>
<evidence type="ECO:0000256" key="1">
    <source>
        <dbReference type="SAM" id="Phobius"/>
    </source>
</evidence>
<protein>
    <submittedName>
        <fullName evidence="3">Aldo/keto reductase</fullName>
    </submittedName>
</protein>
<dbReference type="Pfam" id="PF00248">
    <property type="entry name" value="Aldo_ket_red"/>
    <property type="match status" value="1"/>
</dbReference>
<organism evidence="3 4">
    <name type="scientific">Rickenella mellea</name>
    <dbReference type="NCBI Taxonomy" id="50990"/>
    <lineage>
        <taxon>Eukaryota</taxon>
        <taxon>Fungi</taxon>
        <taxon>Dikarya</taxon>
        <taxon>Basidiomycota</taxon>
        <taxon>Agaricomycotina</taxon>
        <taxon>Agaricomycetes</taxon>
        <taxon>Hymenochaetales</taxon>
        <taxon>Rickenellaceae</taxon>
        <taxon>Rickenella</taxon>
    </lineage>
</organism>
<dbReference type="Proteomes" id="UP000294933">
    <property type="component" value="Unassembled WGS sequence"/>
</dbReference>
<dbReference type="STRING" id="50990.A0A4R5XF77"/>
<dbReference type="PANTHER" id="PTHR42686">
    <property type="entry name" value="GH17980P-RELATED"/>
    <property type="match status" value="1"/>
</dbReference>
<dbReference type="SUPFAM" id="SSF51430">
    <property type="entry name" value="NAD(P)-linked oxidoreductase"/>
    <property type="match status" value="1"/>
</dbReference>
<dbReference type="InterPro" id="IPR036812">
    <property type="entry name" value="NAD(P)_OxRdtase_dom_sf"/>
</dbReference>
<sequence>MSRPVRSNFMRNWFAIEAIPIYAVIGLAVGGAGWYLARLATRPDVIWTKSNPQPWNTVKQTDNIKLMAVNQKFDKSALHLDMVMPLNSPQPNITLPPLSQIPDDVDDRPRPGDPLGNVGAFNLPELVFGAATLSNQYNSDGLLTSDIPLRTVRLALRYGMRAFDTSAYYGPSEIVLGAALNAISEEFPRSSYQLMTKCGRYGPLKENFDYSPDTIRKSVERSLERLHTDYLDVVYLHDVEFVAEAILPRPFGHHQTALSSEAEAYGLANGQESKVWGPGDQKIIDAMAELRNLQAEGKIKHVGITGYPLPTLLRISLLILHTPPYEPIDVLLSYSQSNLQNSAFYAYAPVFRQRAKINQLLAASPLNMGLLSPKPPSWHPAPEPLHQAVQAARGKCAEWPGGLVNVALGYSMRRKGDDDTIAAIPTVVGFSAPNEVHDSLRAWREVRAEKDVDERNRMENAVQDIFKDSGFYGWAWASPSEPI</sequence>
<dbReference type="InterPro" id="IPR023210">
    <property type="entry name" value="NADP_OxRdtase_dom"/>
</dbReference>
<dbReference type="PANTHER" id="PTHR42686:SF1">
    <property type="entry name" value="GH17980P-RELATED"/>
    <property type="match status" value="1"/>
</dbReference>
<reference evidence="3 4" key="1">
    <citation type="submission" date="2018-06" db="EMBL/GenBank/DDBJ databases">
        <title>A transcriptomic atlas of mushroom development highlights an independent origin of complex multicellularity.</title>
        <authorList>
            <consortium name="DOE Joint Genome Institute"/>
            <person name="Krizsan K."/>
            <person name="Almasi E."/>
            <person name="Merenyi Z."/>
            <person name="Sahu N."/>
            <person name="Viragh M."/>
            <person name="Koszo T."/>
            <person name="Mondo S."/>
            <person name="Kiss B."/>
            <person name="Balint B."/>
            <person name="Kues U."/>
            <person name="Barry K."/>
            <person name="Hegedus J.C."/>
            <person name="Henrissat B."/>
            <person name="Johnson J."/>
            <person name="Lipzen A."/>
            <person name="Ohm R."/>
            <person name="Nagy I."/>
            <person name="Pangilinan J."/>
            <person name="Yan J."/>
            <person name="Xiong Y."/>
            <person name="Grigoriev I.V."/>
            <person name="Hibbett D.S."/>
            <person name="Nagy L.G."/>
        </authorList>
    </citation>
    <scope>NUCLEOTIDE SEQUENCE [LARGE SCALE GENOMIC DNA]</scope>
    <source>
        <strain evidence="3 4">SZMC22713</strain>
    </source>
</reference>
<dbReference type="OrthoDB" id="5286008at2759"/>
<dbReference type="AlphaFoldDB" id="A0A4R5XF77"/>
<name>A0A4R5XF77_9AGAM</name>
<keyword evidence="4" id="KW-1185">Reference proteome</keyword>
<dbReference type="GO" id="GO:0070485">
    <property type="term" value="P:dehydro-D-arabinono-1,4-lactone biosynthetic process"/>
    <property type="evidence" value="ECO:0007669"/>
    <property type="project" value="TreeGrafter"/>
</dbReference>
<gene>
    <name evidence="3" type="ORF">BD410DRAFT_893035</name>
</gene>
<dbReference type="Pfam" id="PF06522">
    <property type="entry name" value="B12D"/>
    <property type="match status" value="1"/>
</dbReference>
<evidence type="ECO:0000313" key="4">
    <source>
        <dbReference type="Proteomes" id="UP000294933"/>
    </source>
</evidence>
<dbReference type="GO" id="GO:0005829">
    <property type="term" value="C:cytosol"/>
    <property type="evidence" value="ECO:0007669"/>
    <property type="project" value="TreeGrafter"/>
</dbReference>
<keyword evidence="1" id="KW-0472">Membrane</keyword>